<feature type="compositionally biased region" description="Basic and acidic residues" evidence="2">
    <location>
        <begin position="103"/>
        <end position="123"/>
    </location>
</feature>
<feature type="region of interest" description="Disordered" evidence="2">
    <location>
        <begin position="103"/>
        <end position="138"/>
    </location>
</feature>
<accession>A0A9X2S611</accession>
<sequence length="138" mass="16316">MEFEFEEKETYTLEEVKELVNQFQGQVEETITTKDTTIQELNEKVEGVEELDKRNKELSQKNLALKNGIDEEIIEFVVDEDLEKMQEKIDKFKELTKEKEIDESFKPEKKRNDDQYTKAEKEGNVQSMIGSKLERLFG</sequence>
<name>A0A9X2S611_9FIRM</name>
<feature type="coiled-coil region" evidence="1">
    <location>
        <begin position="41"/>
        <end position="102"/>
    </location>
</feature>
<evidence type="ECO:0000256" key="1">
    <source>
        <dbReference type="SAM" id="Coils"/>
    </source>
</evidence>
<dbReference type="EMBL" id="JANJZL010000001">
    <property type="protein sequence ID" value="MCR2042616.1"/>
    <property type="molecule type" value="Genomic_DNA"/>
</dbReference>
<comment type="caution">
    <text evidence="3">The sequence shown here is derived from an EMBL/GenBank/DDBJ whole genome shotgun (WGS) entry which is preliminary data.</text>
</comment>
<keyword evidence="4" id="KW-1185">Reference proteome</keyword>
<evidence type="ECO:0008006" key="5">
    <source>
        <dbReference type="Google" id="ProtNLM"/>
    </source>
</evidence>
<organism evidence="3 4">
    <name type="scientific">Anaerosalibacter massiliensis</name>
    <dbReference type="NCBI Taxonomy" id="1347392"/>
    <lineage>
        <taxon>Bacteria</taxon>
        <taxon>Bacillati</taxon>
        <taxon>Bacillota</taxon>
        <taxon>Tissierellia</taxon>
        <taxon>Tissierellales</taxon>
        <taxon>Sporanaerobacteraceae</taxon>
        <taxon>Anaerosalibacter</taxon>
    </lineage>
</organism>
<keyword evidence="1" id="KW-0175">Coiled coil</keyword>
<gene>
    <name evidence="3" type="ORF">NSA23_00665</name>
</gene>
<dbReference type="RefSeq" id="WP_257490039.1">
    <property type="nucleotide sequence ID" value="NZ_JANJZL010000001.1"/>
</dbReference>
<proteinExistence type="predicted"/>
<evidence type="ECO:0000313" key="4">
    <source>
        <dbReference type="Proteomes" id="UP001142078"/>
    </source>
</evidence>
<evidence type="ECO:0000256" key="2">
    <source>
        <dbReference type="SAM" id="MobiDB-lite"/>
    </source>
</evidence>
<dbReference type="AlphaFoldDB" id="A0A9X2S611"/>
<dbReference type="Proteomes" id="UP001142078">
    <property type="component" value="Unassembled WGS sequence"/>
</dbReference>
<evidence type="ECO:0000313" key="3">
    <source>
        <dbReference type="EMBL" id="MCR2042616.1"/>
    </source>
</evidence>
<reference evidence="3" key="1">
    <citation type="submission" date="2022-07" db="EMBL/GenBank/DDBJ databases">
        <title>Enhanced cultured diversity of the mouse gut microbiota enables custom-made synthetic communities.</title>
        <authorList>
            <person name="Afrizal A."/>
        </authorList>
    </citation>
    <scope>NUCLEOTIDE SEQUENCE</scope>
    <source>
        <strain evidence="3">DSM 29482</strain>
    </source>
</reference>
<protein>
    <recommendedName>
        <fullName evidence="5">Scaffolding protein</fullName>
    </recommendedName>
</protein>